<evidence type="ECO:0000256" key="1">
    <source>
        <dbReference type="SAM" id="MobiDB-lite"/>
    </source>
</evidence>
<name>A0A0D3GGY8_9ORYZ</name>
<reference evidence="2" key="2">
    <citation type="submission" date="2015-03" db="UniProtKB">
        <authorList>
            <consortium name="EnsemblPlants"/>
        </authorList>
    </citation>
    <scope>IDENTIFICATION</scope>
</reference>
<dbReference type="SUPFAM" id="SSF54928">
    <property type="entry name" value="RNA-binding domain, RBD"/>
    <property type="match status" value="1"/>
</dbReference>
<dbReference type="Gramene" id="OBART06G15790.1">
    <property type="protein sequence ID" value="OBART06G15790.1"/>
    <property type="gene ID" value="OBART06G15790"/>
</dbReference>
<feature type="region of interest" description="Disordered" evidence="1">
    <location>
        <begin position="92"/>
        <end position="142"/>
    </location>
</feature>
<evidence type="ECO:0000313" key="3">
    <source>
        <dbReference type="Proteomes" id="UP000026960"/>
    </source>
</evidence>
<dbReference type="AlphaFoldDB" id="A0A0D3GGY8"/>
<dbReference type="GO" id="GO:0003676">
    <property type="term" value="F:nucleic acid binding"/>
    <property type="evidence" value="ECO:0007669"/>
    <property type="project" value="InterPro"/>
</dbReference>
<dbReference type="Proteomes" id="UP000026960">
    <property type="component" value="Chromosome 6"/>
</dbReference>
<proteinExistence type="predicted"/>
<reference evidence="2" key="1">
    <citation type="journal article" date="2009" name="Rice">
        <title>De Novo Next Generation Sequencing of Plant Genomes.</title>
        <authorList>
            <person name="Rounsley S."/>
            <person name="Marri P.R."/>
            <person name="Yu Y."/>
            <person name="He R."/>
            <person name="Sisneros N."/>
            <person name="Goicoechea J.L."/>
            <person name="Lee S.J."/>
            <person name="Angelova A."/>
            <person name="Kudrna D."/>
            <person name="Luo M."/>
            <person name="Affourtit J."/>
            <person name="Desany B."/>
            <person name="Knight J."/>
            <person name="Niazi F."/>
            <person name="Egholm M."/>
            <person name="Wing R.A."/>
        </authorList>
    </citation>
    <scope>NUCLEOTIDE SEQUENCE [LARGE SCALE GENOMIC DNA]</scope>
    <source>
        <strain evidence="2">cv. IRGC 105608</strain>
    </source>
</reference>
<dbReference type="PaxDb" id="65489-OBART06G15790.1"/>
<accession>A0A0D3GGY8</accession>
<dbReference type="EnsemblPlants" id="OBART06G15790.1">
    <property type="protein sequence ID" value="OBART06G15790.1"/>
    <property type="gene ID" value="OBART06G15790"/>
</dbReference>
<evidence type="ECO:0000313" key="2">
    <source>
        <dbReference type="EnsemblPlants" id="OBART06G15790.1"/>
    </source>
</evidence>
<organism evidence="2">
    <name type="scientific">Oryza barthii</name>
    <dbReference type="NCBI Taxonomy" id="65489"/>
    <lineage>
        <taxon>Eukaryota</taxon>
        <taxon>Viridiplantae</taxon>
        <taxon>Streptophyta</taxon>
        <taxon>Embryophyta</taxon>
        <taxon>Tracheophyta</taxon>
        <taxon>Spermatophyta</taxon>
        <taxon>Magnoliopsida</taxon>
        <taxon>Liliopsida</taxon>
        <taxon>Poales</taxon>
        <taxon>Poaceae</taxon>
        <taxon>BOP clade</taxon>
        <taxon>Oryzoideae</taxon>
        <taxon>Oryzeae</taxon>
        <taxon>Oryzinae</taxon>
        <taxon>Oryza</taxon>
    </lineage>
</organism>
<dbReference type="STRING" id="65489.A0A0D3GGY8"/>
<dbReference type="InterPro" id="IPR035979">
    <property type="entry name" value="RBD_domain_sf"/>
</dbReference>
<sequence>MAIVWLAAKADAATKTLFFHSLGWSVGADDLLSTFSRFGFVLFYSRRSVLRALRYSHAKKLRPPLRFGGRGSRRSRSPPASLCTTRLLHRRRRFTRRMPRSAGRPLHPVAPRPPPPAPPLLRPPLAPAPRFTLQGDRKKREF</sequence>
<feature type="compositionally biased region" description="Pro residues" evidence="1">
    <location>
        <begin position="108"/>
        <end position="127"/>
    </location>
</feature>
<keyword evidence="3" id="KW-1185">Reference proteome</keyword>
<protein>
    <submittedName>
        <fullName evidence="2">Uncharacterized protein</fullName>
    </submittedName>
</protein>
<dbReference type="HOGENOM" id="CLU_1818796_0_0_1"/>